<dbReference type="EMBL" id="CP000812">
    <property type="protein sequence ID" value="ABV34405.1"/>
    <property type="molecule type" value="Genomic_DNA"/>
</dbReference>
<evidence type="ECO:0000313" key="2">
    <source>
        <dbReference type="EMBL" id="ABV34405.1"/>
    </source>
</evidence>
<evidence type="ECO:0000259" key="1">
    <source>
        <dbReference type="SMART" id="SM00382"/>
    </source>
</evidence>
<dbReference type="SUPFAM" id="SSF52540">
    <property type="entry name" value="P-loop containing nucleoside triphosphate hydrolases"/>
    <property type="match status" value="1"/>
</dbReference>
<organism evidence="2 3">
    <name type="scientific">Pseudothermotoga lettingae (strain ATCC BAA-301 / DSM 14385 / NBRC 107922 / TMO)</name>
    <name type="common">Thermotoga lettingae</name>
    <dbReference type="NCBI Taxonomy" id="416591"/>
    <lineage>
        <taxon>Bacteria</taxon>
        <taxon>Thermotogati</taxon>
        <taxon>Thermotogota</taxon>
        <taxon>Thermotogae</taxon>
        <taxon>Thermotogales</taxon>
        <taxon>Thermotogaceae</taxon>
        <taxon>Pseudothermotoga</taxon>
    </lineage>
</organism>
<dbReference type="GO" id="GO:0016887">
    <property type="term" value="F:ATP hydrolysis activity"/>
    <property type="evidence" value="ECO:0007669"/>
    <property type="project" value="InterPro"/>
</dbReference>
<dbReference type="InterPro" id="IPR027417">
    <property type="entry name" value="P-loop_NTPase"/>
</dbReference>
<dbReference type="STRING" id="416591.Tlet_1851"/>
<dbReference type="Proteomes" id="UP000002016">
    <property type="component" value="Chromosome"/>
</dbReference>
<dbReference type="PRINTS" id="PR00300">
    <property type="entry name" value="CLPPROTEASEA"/>
</dbReference>
<keyword evidence="3" id="KW-1185">Reference proteome</keyword>
<evidence type="ECO:0000313" key="3">
    <source>
        <dbReference type="Proteomes" id="UP000002016"/>
    </source>
</evidence>
<dbReference type="eggNOG" id="COG0714">
    <property type="taxonomic scope" value="Bacteria"/>
</dbReference>
<proteinExistence type="predicted"/>
<feature type="domain" description="AAA+ ATPase" evidence="1">
    <location>
        <begin position="16"/>
        <end position="156"/>
    </location>
</feature>
<reference evidence="2 3" key="2">
    <citation type="journal article" date="2009" name="Proc. Natl. Acad. Sci. U.S.A.">
        <title>On the chimeric nature, thermophilic origin, and phylogenetic placement of the Thermotogales.</title>
        <authorList>
            <person name="Zhaxybayeva O."/>
            <person name="Swithers K.S."/>
            <person name="Lapierre P."/>
            <person name="Fournier G.P."/>
            <person name="Bickhart D.M."/>
            <person name="DeBoy R.T."/>
            <person name="Nelson K.E."/>
            <person name="Nesbo C.L."/>
            <person name="Doolittle W.F."/>
            <person name="Gogarten J.P."/>
            <person name="Noll K.M."/>
        </authorList>
    </citation>
    <scope>NUCLEOTIDE SEQUENCE [LARGE SCALE GENOMIC DNA]</scope>
    <source>
        <strain evidence="3">ATCC BAA-301 / DSM 14385 / NBRC 107922 / TMO</strain>
    </source>
</reference>
<dbReference type="Pfam" id="PF07728">
    <property type="entry name" value="AAA_5"/>
    <property type="match status" value="1"/>
</dbReference>
<dbReference type="KEGG" id="tle:Tlet_1851"/>
<dbReference type="GO" id="GO:0005524">
    <property type="term" value="F:ATP binding"/>
    <property type="evidence" value="ECO:0007669"/>
    <property type="project" value="InterPro"/>
</dbReference>
<reference evidence="2 3" key="1">
    <citation type="submission" date="2007-08" db="EMBL/GenBank/DDBJ databases">
        <title>Complete sequence of Thermotoga lettingae TMO.</title>
        <authorList>
            <consortium name="US DOE Joint Genome Institute"/>
            <person name="Copeland A."/>
            <person name="Lucas S."/>
            <person name="Lapidus A."/>
            <person name="Barry K."/>
            <person name="Glavina del Rio T."/>
            <person name="Dalin E."/>
            <person name="Tice H."/>
            <person name="Pitluck S."/>
            <person name="Foster B."/>
            <person name="Bruce D."/>
            <person name="Schmutz J."/>
            <person name="Larimer F."/>
            <person name="Land M."/>
            <person name="Hauser L."/>
            <person name="Kyrpides N."/>
            <person name="Mikhailova N."/>
            <person name="Nelson K."/>
            <person name="Gogarten J.P."/>
            <person name="Noll K."/>
            <person name="Richardson P."/>
        </authorList>
    </citation>
    <scope>NUCLEOTIDE SEQUENCE [LARGE SCALE GENOMIC DNA]</scope>
    <source>
        <strain evidence="3">ATCC BAA-301 / DSM 14385 / NBRC 107922 / TMO</strain>
    </source>
</reference>
<dbReference type="HOGENOM" id="CLU_053995_0_0_0"/>
<protein>
    <submittedName>
        <fullName evidence="2">ATPase associated with various cellular activities AAA_5</fullName>
    </submittedName>
</protein>
<dbReference type="InterPro" id="IPR001270">
    <property type="entry name" value="ClpA/B"/>
</dbReference>
<name>A8F8C1_PSELT</name>
<dbReference type="SMART" id="SM00382">
    <property type="entry name" value="AAA"/>
    <property type="match status" value="1"/>
</dbReference>
<gene>
    <name evidence="2" type="ordered locus">Tlet_1851</name>
</gene>
<dbReference type="InterPro" id="IPR003593">
    <property type="entry name" value="AAA+_ATPase"/>
</dbReference>
<dbReference type="AlphaFoldDB" id="A8F8C1"/>
<accession>A8F8C1</accession>
<dbReference type="InterPro" id="IPR011704">
    <property type="entry name" value="ATPase_dyneun-rel_AAA"/>
</dbReference>
<sequence length="353" mass="40248">MTVNEAKFLSKKIMQAGEVPLLVGHFGVGKTDIARQIASETGRNLIILILSQMEPGDLIGLPAKENDKTVFLRPDWWPENGKSIILLDEINRAHRSIRNAIMQLVIDKRIHNHILPEDTWIMATMNPPDDEYDQADLITDPAFISRFFILDISPSLEEWQKWAKENSIDENVRKFVEKYPEFLYTPSALSLRVELRPSPRSWYKLSNVLKFLNDEERRKYGYSIAAGILGPEAAKAFVEFGHIDLVPIPQKVLLEGIQQALKDDVDQANSLTLRIIDYFSKLDGATTQLLHAHISTVAKNLSELSSVLPRDSFYAIIRFIVDKANGKENSKFFDELVEKLSNFEQVRSVLDEI</sequence>
<dbReference type="Gene3D" id="3.40.50.300">
    <property type="entry name" value="P-loop containing nucleotide triphosphate hydrolases"/>
    <property type="match status" value="1"/>
</dbReference>
<dbReference type="CDD" id="cd00009">
    <property type="entry name" value="AAA"/>
    <property type="match status" value="1"/>
</dbReference>
<dbReference type="RefSeq" id="WP_012003881.1">
    <property type="nucleotide sequence ID" value="NC_009828.1"/>
</dbReference>
<dbReference type="OrthoDB" id="40849at2"/>